<gene>
    <name evidence="2" type="ORF">ORJ04_05025</name>
</gene>
<evidence type="ECO:0000256" key="1">
    <source>
        <dbReference type="SAM" id="SignalP"/>
    </source>
</evidence>
<sequence length="168" mass="18811">MKFVVLFLILFVSVTHADAPLSAPKSYRTCDTYINFCAYSELGKNTTVFSVNGKFTVKELYQITGWHRSIFISPTGEYVAIGYSGLNLVNKDVTAQEVMLTLYKNGVLIKEYKLGQLLNTMDSLKPTSSHYHWGNIMHIDDYGVEIETVEGLVGIVHSTGKVYLPNES</sequence>
<reference evidence="2 3" key="1">
    <citation type="submission" date="2022-11" db="EMBL/GenBank/DDBJ databases">
        <title>Viruses from the air-sea interface of a natural surface slick.</title>
        <authorList>
            <person name="Rahlff J."/>
            <person name="Holmfeldt K."/>
        </authorList>
    </citation>
    <scope>NUCLEOTIDE SEQUENCE [LARGE SCALE GENOMIC DNA]</scope>
    <source>
        <strain evidence="2 3">SMS4</strain>
    </source>
</reference>
<accession>A0ABT9HW07</accession>
<feature type="chain" id="PRO_5046706187" evidence="1">
    <location>
        <begin position="18"/>
        <end position="168"/>
    </location>
</feature>
<dbReference type="Proteomes" id="UP001231109">
    <property type="component" value="Unassembled WGS sequence"/>
</dbReference>
<organism evidence="2 3">
    <name type="scientific">Rheinheimera baltica</name>
    <dbReference type="NCBI Taxonomy" id="67576"/>
    <lineage>
        <taxon>Bacteria</taxon>
        <taxon>Pseudomonadati</taxon>
        <taxon>Pseudomonadota</taxon>
        <taxon>Gammaproteobacteria</taxon>
        <taxon>Chromatiales</taxon>
        <taxon>Chromatiaceae</taxon>
        <taxon>Rheinheimera</taxon>
    </lineage>
</organism>
<feature type="signal peptide" evidence="1">
    <location>
        <begin position="1"/>
        <end position="17"/>
    </location>
</feature>
<evidence type="ECO:0000313" key="3">
    <source>
        <dbReference type="Proteomes" id="UP001231109"/>
    </source>
</evidence>
<evidence type="ECO:0000313" key="2">
    <source>
        <dbReference type="EMBL" id="MDP5135313.1"/>
    </source>
</evidence>
<comment type="caution">
    <text evidence="2">The sequence shown here is derived from an EMBL/GenBank/DDBJ whole genome shotgun (WGS) entry which is preliminary data.</text>
</comment>
<dbReference type="RefSeq" id="WP_305974267.1">
    <property type="nucleotide sequence ID" value="NZ_JAPJDZ010000007.1"/>
</dbReference>
<keyword evidence="1" id="KW-0732">Signal</keyword>
<proteinExistence type="predicted"/>
<name>A0ABT9HW07_9GAMM</name>
<keyword evidence="3" id="KW-1185">Reference proteome</keyword>
<protein>
    <submittedName>
        <fullName evidence="2">Uncharacterized protein</fullName>
    </submittedName>
</protein>
<dbReference type="EMBL" id="JAPJDZ010000007">
    <property type="protein sequence ID" value="MDP5135313.1"/>
    <property type="molecule type" value="Genomic_DNA"/>
</dbReference>